<dbReference type="Pfam" id="PF00561">
    <property type="entry name" value="Abhydrolase_1"/>
    <property type="match status" value="1"/>
</dbReference>
<dbReference type="RefSeq" id="WP_203811863.1">
    <property type="nucleotide sequence ID" value="NZ_BOMY01000042.1"/>
</dbReference>
<keyword evidence="3" id="KW-1185">Reference proteome</keyword>
<dbReference type="PANTHER" id="PTHR43194">
    <property type="entry name" value="HYDROLASE ALPHA/BETA FOLD FAMILY"/>
    <property type="match status" value="1"/>
</dbReference>
<dbReference type="EMBL" id="BOMY01000042">
    <property type="protein sequence ID" value="GIF23993.1"/>
    <property type="molecule type" value="Genomic_DNA"/>
</dbReference>
<keyword evidence="2" id="KW-0378">Hydrolase</keyword>
<evidence type="ECO:0000259" key="1">
    <source>
        <dbReference type="Pfam" id="PF00561"/>
    </source>
</evidence>
<evidence type="ECO:0000313" key="3">
    <source>
        <dbReference type="Proteomes" id="UP000623608"/>
    </source>
</evidence>
<comment type="caution">
    <text evidence="2">The sequence shown here is derived from an EMBL/GenBank/DDBJ whole genome shotgun (WGS) entry which is preliminary data.</text>
</comment>
<accession>A0A919NSN8</accession>
<protein>
    <submittedName>
        <fullName evidence="2">Alpha/beta hydrolase</fullName>
    </submittedName>
</protein>
<dbReference type="InterPro" id="IPR000073">
    <property type="entry name" value="AB_hydrolase_1"/>
</dbReference>
<reference evidence="2" key="1">
    <citation type="submission" date="2021-01" db="EMBL/GenBank/DDBJ databases">
        <title>Whole genome shotgun sequence of Actinoplanes tereljensis NBRC 105297.</title>
        <authorList>
            <person name="Komaki H."/>
            <person name="Tamura T."/>
        </authorList>
    </citation>
    <scope>NUCLEOTIDE SEQUENCE</scope>
    <source>
        <strain evidence="2">NBRC 105297</strain>
    </source>
</reference>
<dbReference type="InterPro" id="IPR000639">
    <property type="entry name" value="Epox_hydrolase-like"/>
</dbReference>
<name>A0A919NSN8_9ACTN</name>
<dbReference type="GO" id="GO:0016787">
    <property type="term" value="F:hydrolase activity"/>
    <property type="evidence" value="ECO:0007669"/>
    <property type="project" value="UniProtKB-KW"/>
</dbReference>
<sequence>MALDLGYRQAGDPAGAPVLLLHGSGSNASTWDRFTPRLTEAGFRTIAADLRGHGTSPRPGDYALTSIRDDVLALLETLDLRNAIVIGHSVGGHAALAAALVAPDRIAGLVLEDLAAPPQQPGSVSLRGINPLQVLAAIAGIATVRRDYDLRAVGSILRQLTRPDPLWWEQLSEVRQPTLILSGGPTSCIPPKRLAEATAAIPGARLTTIPVGHRVHSLAPDRFATEVLTFLAQADDLVTSQGSAVPQ</sequence>
<dbReference type="PRINTS" id="PR00412">
    <property type="entry name" value="EPOXHYDRLASE"/>
</dbReference>
<evidence type="ECO:0000313" key="2">
    <source>
        <dbReference type="EMBL" id="GIF23993.1"/>
    </source>
</evidence>
<dbReference type="Gene3D" id="3.40.50.1820">
    <property type="entry name" value="alpha/beta hydrolase"/>
    <property type="match status" value="1"/>
</dbReference>
<dbReference type="Proteomes" id="UP000623608">
    <property type="component" value="Unassembled WGS sequence"/>
</dbReference>
<organism evidence="2 3">
    <name type="scientific">Paractinoplanes tereljensis</name>
    <dbReference type="NCBI Taxonomy" id="571912"/>
    <lineage>
        <taxon>Bacteria</taxon>
        <taxon>Bacillati</taxon>
        <taxon>Actinomycetota</taxon>
        <taxon>Actinomycetes</taxon>
        <taxon>Micromonosporales</taxon>
        <taxon>Micromonosporaceae</taxon>
        <taxon>Paractinoplanes</taxon>
    </lineage>
</organism>
<dbReference type="PRINTS" id="PR00111">
    <property type="entry name" value="ABHYDROLASE"/>
</dbReference>
<dbReference type="PANTHER" id="PTHR43194:SF2">
    <property type="entry name" value="PEROXISOMAL MEMBRANE PROTEIN LPX1"/>
    <property type="match status" value="1"/>
</dbReference>
<dbReference type="AlphaFoldDB" id="A0A919NSN8"/>
<dbReference type="InterPro" id="IPR029058">
    <property type="entry name" value="AB_hydrolase_fold"/>
</dbReference>
<dbReference type="SUPFAM" id="SSF53474">
    <property type="entry name" value="alpha/beta-Hydrolases"/>
    <property type="match status" value="1"/>
</dbReference>
<proteinExistence type="predicted"/>
<dbReference type="InterPro" id="IPR050228">
    <property type="entry name" value="Carboxylesterase_BioH"/>
</dbReference>
<feature type="domain" description="AB hydrolase-1" evidence="1">
    <location>
        <begin position="17"/>
        <end position="114"/>
    </location>
</feature>
<gene>
    <name evidence="2" type="ORF">Ate02nite_67230</name>
</gene>